<evidence type="ECO:0000313" key="2">
    <source>
        <dbReference type="EMBL" id="PUE53390.1"/>
    </source>
</evidence>
<keyword evidence="3" id="KW-1185">Reference proteome</keyword>
<reference evidence="2 3" key="1">
    <citation type="submission" date="2017-04" db="EMBL/GenBank/DDBJ databases">
        <title>Unexpected and diverse lifestyles within the genus Limnohabitans.</title>
        <authorList>
            <person name="Kasalicky V."/>
            <person name="Mehrshad M."/>
            <person name="Andrei S.-A."/>
            <person name="Salcher M."/>
            <person name="Kratochvilova H."/>
            <person name="Simek K."/>
            <person name="Ghai R."/>
        </authorList>
    </citation>
    <scope>NUCLEOTIDE SEQUENCE [LARGE SCALE GENOMIC DNA]</scope>
    <source>
        <strain evidence="2 3">II-B4</strain>
    </source>
</reference>
<accession>A0A315E654</accession>
<dbReference type="AlphaFoldDB" id="A0A315E654"/>
<dbReference type="RefSeq" id="WP_108312865.1">
    <property type="nucleotide sequence ID" value="NZ_NESN01000003.1"/>
</dbReference>
<protein>
    <recommendedName>
        <fullName evidence="4">ABC transporter ATP-binding protein</fullName>
    </recommendedName>
</protein>
<comment type="caution">
    <text evidence="2">The sequence shown here is derived from an EMBL/GenBank/DDBJ whole genome shotgun (WGS) entry which is preliminary data.</text>
</comment>
<evidence type="ECO:0000313" key="3">
    <source>
        <dbReference type="Proteomes" id="UP000250790"/>
    </source>
</evidence>
<dbReference type="OrthoDB" id="8561992at2"/>
<dbReference type="EMBL" id="NESN01000003">
    <property type="protein sequence ID" value="PUE53390.1"/>
    <property type="molecule type" value="Genomic_DNA"/>
</dbReference>
<organism evidence="2 3">
    <name type="scientific">Limnohabitans parvus II-B4</name>
    <dbReference type="NCBI Taxonomy" id="1293052"/>
    <lineage>
        <taxon>Bacteria</taxon>
        <taxon>Pseudomonadati</taxon>
        <taxon>Pseudomonadota</taxon>
        <taxon>Betaproteobacteria</taxon>
        <taxon>Burkholderiales</taxon>
        <taxon>Comamonadaceae</taxon>
        <taxon>Limnohabitans</taxon>
    </lineage>
</organism>
<feature type="signal peptide" evidence="1">
    <location>
        <begin position="1"/>
        <end position="24"/>
    </location>
</feature>
<keyword evidence="1" id="KW-0732">Signal</keyword>
<sequence>MHPAHFFRIFLALALSALFSLAHADSTNRYCPDLLAVKGAPEPAHRGELTFSPYTYHFSNNPEHKHVVLVAIDEQLPGDRLCGISFFSNSFGQPSVYVYAGQQFNNLFGVPQLFAKVTGGLMYGYVDPYENKVPLNYKGFNPAIIPAVGYKLTQHDSVQIKFLGTAAMMFSYGRQF</sequence>
<dbReference type="Proteomes" id="UP000250790">
    <property type="component" value="Unassembled WGS sequence"/>
</dbReference>
<gene>
    <name evidence="2" type="ORF">B9Z37_10025</name>
</gene>
<evidence type="ECO:0008006" key="4">
    <source>
        <dbReference type="Google" id="ProtNLM"/>
    </source>
</evidence>
<name>A0A315E654_9BURK</name>
<feature type="chain" id="PRO_5016376956" description="ABC transporter ATP-binding protein" evidence="1">
    <location>
        <begin position="25"/>
        <end position="176"/>
    </location>
</feature>
<evidence type="ECO:0000256" key="1">
    <source>
        <dbReference type="SAM" id="SignalP"/>
    </source>
</evidence>
<proteinExistence type="predicted"/>